<protein>
    <recommendedName>
        <fullName evidence="2">Serine aminopeptidase S33 domain-containing protein</fullName>
    </recommendedName>
</protein>
<dbReference type="Pfam" id="PF12146">
    <property type="entry name" value="Hydrolase_4"/>
    <property type="match status" value="1"/>
</dbReference>
<dbReference type="PANTHER" id="PTHR47751:SF2">
    <property type="entry name" value="DLTD N-TERMINAL DOMAIN PROTEIN (AFU_ORTHOLOGUE AFUA_8G00380)-RELATED"/>
    <property type="match status" value="1"/>
</dbReference>
<dbReference type="PANTHER" id="PTHR47751">
    <property type="entry name" value="SUPERFAMILY HYDROLASE, PUTATIVE (AFU_ORTHOLOGUE AFUA_2G16580)-RELATED"/>
    <property type="match status" value="1"/>
</dbReference>
<dbReference type="InterPro" id="IPR022742">
    <property type="entry name" value="Hydrolase_4"/>
</dbReference>
<proteinExistence type="inferred from homology"/>
<evidence type="ECO:0000313" key="4">
    <source>
        <dbReference type="Proteomes" id="UP000243081"/>
    </source>
</evidence>
<keyword evidence="4" id="KW-1185">Reference proteome</keyword>
<gene>
    <name evidence="3" type="ORF">LLEC1_05425</name>
</gene>
<sequence>MTSRWTRVEFSAYDGTRLRGNWFAVQGDKAPAVIMTQGLALLKEHYLQNWAERFQDAGFNVLTYDHRNFGHLDGLPRNEVNLTAQADDYSDAVTYVQGLSGVNPDKVFLWGIGHSGGASGTAAAFDRRIAGVILAMPSQTGKYDYDNWPATLRARYQETRVAGRSAWEAKADFWRFWPVSDADRAGAGESMLTDDVSYSWAQGAFRLAEEGGSRFDNKVAVTSLHSIYRARPGAYFAEIAPTPVLFLAATDDPVATDYRLQVKTFEGMGEPKAFVTLD</sequence>
<dbReference type="SUPFAM" id="SSF53474">
    <property type="entry name" value="alpha/beta-Hydrolases"/>
    <property type="match status" value="1"/>
</dbReference>
<evidence type="ECO:0000313" key="3">
    <source>
        <dbReference type="EMBL" id="OAR02280.1"/>
    </source>
</evidence>
<dbReference type="OMA" id="PLAYIHR"/>
<evidence type="ECO:0000256" key="1">
    <source>
        <dbReference type="ARBA" id="ARBA00029464"/>
    </source>
</evidence>
<comment type="caution">
    <text evidence="3">The sequence shown here is derived from an EMBL/GenBank/DDBJ whole genome shotgun (WGS) entry which is preliminary data.</text>
</comment>
<feature type="domain" description="Serine aminopeptidase S33" evidence="2">
    <location>
        <begin position="32"/>
        <end position="255"/>
    </location>
</feature>
<name>A0A179IKN0_CORDF</name>
<organism evidence="3 4">
    <name type="scientific">Cordyceps confragosa</name>
    <name type="common">Lecanicillium lecanii</name>
    <dbReference type="NCBI Taxonomy" id="2714763"/>
    <lineage>
        <taxon>Eukaryota</taxon>
        <taxon>Fungi</taxon>
        <taxon>Dikarya</taxon>
        <taxon>Ascomycota</taxon>
        <taxon>Pezizomycotina</taxon>
        <taxon>Sordariomycetes</taxon>
        <taxon>Hypocreomycetidae</taxon>
        <taxon>Hypocreales</taxon>
        <taxon>Cordycipitaceae</taxon>
        <taxon>Akanthomyces</taxon>
    </lineage>
</organism>
<dbReference type="InterPro" id="IPR029058">
    <property type="entry name" value="AB_hydrolase_fold"/>
</dbReference>
<accession>A0A179IKN0</accession>
<reference evidence="3 4" key="1">
    <citation type="submission" date="2016-03" db="EMBL/GenBank/DDBJ databases">
        <title>Fine-scale spatial genetic structure of a fungal parasite of coffee scale insects.</title>
        <authorList>
            <person name="Jackson D."/>
            <person name="Zemenick K.A."/>
            <person name="Malloure B."/>
            <person name="Quandt C.A."/>
            <person name="James T.Y."/>
        </authorList>
    </citation>
    <scope>NUCLEOTIDE SEQUENCE [LARGE SCALE GENOMIC DNA]</scope>
    <source>
        <strain evidence="3 4">UM487</strain>
    </source>
</reference>
<dbReference type="Proteomes" id="UP000243081">
    <property type="component" value="Unassembled WGS sequence"/>
</dbReference>
<dbReference type="Gene3D" id="3.40.50.1820">
    <property type="entry name" value="alpha/beta hydrolase"/>
    <property type="match status" value="1"/>
</dbReference>
<dbReference type="Gene3D" id="1.10.10.800">
    <property type="match status" value="1"/>
</dbReference>
<dbReference type="EMBL" id="LUKN01000756">
    <property type="protein sequence ID" value="OAR02280.1"/>
    <property type="molecule type" value="Genomic_DNA"/>
</dbReference>
<dbReference type="InterPro" id="IPR051411">
    <property type="entry name" value="Polyketide_trans_af380"/>
</dbReference>
<comment type="similarity">
    <text evidence="1">Belongs to the polyketide transferase af380 family.</text>
</comment>
<feature type="non-terminal residue" evidence="3">
    <location>
        <position position="278"/>
    </location>
</feature>
<dbReference type="AlphaFoldDB" id="A0A179IKN0"/>
<dbReference type="OrthoDB" id="2498029at2759"/>
<evidence type="ECO:0000259" key="2">
    <source>
        <dbReference type="Pfam" id="PF12146"/>
    </source>
</evidence>